<organism evidence="2 3">
    <name type="scientific">Paramuricea clavata</name>
    <name type="common">Red gorgonian</name>
    <name type="synonym">Violescent sea-whip</name>
    <dbReference type="NCBI Taxonomy" id="317549"/>
    <lineage>
        <taxon>Eukaryota</taxon>
        <taxon>Metazoa</taxon>
        <taxon>Cnidaria</taxon>
        <taxon>Anthozoa</taxon>
        <taxon>Octocorallia</taxon>
        <taxon>Malacalcyonacea</taxon>
        <taxon>Plexauridae</taxon>
        <taxon>Paramuricea</taxon>
    </lineage>
</organism>
<dbReference type="OrthoDB" id="10070862at2759"/>
<dbReference type="AlphaFoldDB" id="A0A6S7IH47"/>
<dbReference type="GO" id="GO:0003676">
    <property type="term" value="F:nucleic acid binding"/>
    <property type="evidence" value="ECO:0007669"/>
    <property type="project" value="InterPro"/>
</dbReference>
<gene>
    <name evidence="2" type="ORF">PACLA_8A054117</name>
</gene>
<comment type="caution">
    <text evidence="2">The sequence shown here is derived from an EMBL/GenBank/DDBJ whole genome shotgun (WGS) entry which is preliminary data.</text>
</comment>
<dbReference type="Gene3D" id="3.30.420.10">
    <property type="entry name" value="Ribonuclease H-like superfamily/Ribonuclease H"/>
    <property type="match status" value="1"/>
</dbReference>
<evidence type="ECO:0000313" key="3">
    <source>
        <dbReference type="Proteomes" id="UP001152795"/>
    </source>
</evidence>
<keyword evidence="3" id="KW-1185">Reference proteome</keyword>
<dbReference type="InterPro" id="IPR036397">
    <property type="entry name" value="RNaseH_sf"/>
</dbReference>
<reference evidence="2" key="1">
    <citation type="submission" date="2020-04" db="EMBL/GenBank/DDBJ databases">
        <authorList>
            <person name="Alioto T."/>
            <person name="Alioto T."/>
            <person name="Gomez Garrido J."/>
        </authorList>
    </citation>
    <scope>NUCLEOTIDE SEQUENCE</scope>
    <source>
        <strain evidence="2">A484AB</strain>
    </source>
</reference>
<name>A0A6S7IH47_PARCT</name>
<accession>A0A6S7IH47</accession>
<dbReference type="Proteomes" id="UP001152795">
    <property type="component" value="Unassembled WGS sequence"/>
</dbReference>
<dbReference type="SUPFAM" id="SSF82895">
    <property type="entry name" value="TSP-1 type 1 repeat"/>
    <property type="match status" value="1"/>
</dbReference>
<dbReference type="InterPro" id="IPR036383">
    <property type="entry name" value="TSP1_rpt_sf"/>
</dbReference>
<proteinExistence type="predicted"/>
<dbReference type="EMBL" id="CACRXK020009970">
    <property type="protein sequence ID" value="CAB4018365.1"/>
    <property type="molecule type" value="Genomic_DNA"/>
</dbReference>
<feature type="region of interest" description="Disordered" evidence="1">
    <location>
        <begin position="100"/>
        <end position="130"/>
    </location>
</feature>
<evidence type="ECO:0000256" key="1">
    <source>
        <dbReference type="SAM" id="MobiDB-lite"/>
    </source>
</evidence>
<sequence length="167" mass="19172">MPNVISKDTSLPLFADDSKFFRLILGQKDGDELQDDLNKLLTWSYTWGMEFNTSKFLSFLQDQTSGSEVERGSGGCTPRDCKVNKWSSWGECSHECGTEAKQKRRRYKKKDGQEPVVGQKSRRNQEKGELVVMDFPSQSGDLNPIENLWDHLKREKVKHNPTSKDNL</sequence>
<protein>
    <submittedName>
        <fullName evidence="2">Uncharacterized protein</fullName>
    </submittedName>
</protein>
<evidence type="ECO:0000313" key="2">
    <source>
        <dbReference type="EMBL" id="CAB4018365.1"/>
    </source>
</evidence>